<evidence type="ECO:0000313" key="3">
    <source>
        <dbReference type="Proteomes" id="UP000015105"/>
    </source>
</evidence>
<organism evidence="2 3">
    <name type="scientific">Aegilops tauschii subsp. strangulata</name>
    <name type="common">Goatgrass</name>
    <dbReference type="NCBI Taxonomy" id="200361"/>
    <lineage>
        <taxon>Eukaryota</taxon>
        <taxon>Viridiplantae</taxon>
        <taxon>Streptophyta</taxon>
        <taxon>Embryophyta</taxon>
        <taxon>Tracheophyta</taxon>
        <taxon>Spermatophyta</taxon>
        <taxon>Magnoliopsida</taxon>
        <taxon>Liliopsida</taxon>
        <taxon>Poales</taxon>
        <taxon>Poaceae</taxon>
        <taxon>BOP clade</taxon>
        <taxon>Pooideae</taxon>
        <taxon>Triticodae</taxon>
        <taxon>Triticeae</taxon>
        <taxon>Triticinae</taxon>
        <taxon>Aegilops</taxon>
    </lineage>
</organism>
<reference evidence="3" key="1">
    <citation type="journal article" date="2014" name="Science">
        <title>Ancient hybridizations among the ancestral genomes of bread wheat.</title>
        <authorList>
            <consortium name="International Wheat Genome Sequencing Consortium,"/>
            <person name="Marcussen T."/>
            <person name="Sandve S.R."/>
            <person name="Heier L."/>
            <person name="Spannagl M."/>
            <person name="Pfeifer M."/>
            <person name="Jakobsen K.S."/>
            <person name="Wulff B.B."/>
            <person name="Steuernagel B."/>
            <person name="Mayer K.F."/>
            <person name="Olsen O.A."/>
        </authorList>
    </citation>
    <scope>NUCLEOTIDE SEQUENCE [LARGE SCALE GENOMIC DNA]</scope>
    <source>
        <strain evidence="3">cv. AL8/78</strain>
    </source>
</reference>
<dbReference type="Proteomes" id="UP000015105">
    <property type="component" value="Chromosome 2D"/>
</dbReference>
<sequence length="116" mass="12283">FQLFPSGSASAPPLRSHLSRQTGGATTRRSGAFGSVPATVLLPSSCSERDFTSPAEVTPASGRRQTRRWCAAAGSDLAREGIPRYKVRSLVEVRRVAVAVSASSRVAEGVRGADRR</sequence>
<accession>A0A453AZQ4</accession>
<reference evidence="2" key="5">
    <citation type="journal article" date="2021" name="G3 (Bethesda)">
        <title>Aegilops tauschii genome assembly Aet v5.0 features greater sequence contiguity and improved annotation.</title>
        <authorList>
            <person name="Wang L."/>
            <person name="Zhu T."/>
            <person name="Rodriguez J.C."/>
            <person name="Deal K.R."/>
            <person name="Dubcovsky J."/>
            <person name="McGuire P.E."/>
            <person name="Lux T."/>
            <person name="Spannagl M."/>
            <person name="Mayer K.F.X."/>
            <person name="Baldrich P."/>
            <person name="Meyers B.C."/>
            <person name="Huo N."/>
            <person name="Gu Y.Q."/>
            <person name="Zhou H."/>
            <person name="Devos K.M."/>
            <person name="Bennetzen J.L."/>
            <person name="Unver T."/>
            <person name="Budak H."/>
            <person name="Gulick P.J."/>
            <person name="Galiba G."/>
            <person name="Kalapos B."/>
            <person name="Nelson D.R."/>
            <person name="Li P."/>
            <person name="You F.M."/>
            <person name="Luo M.C."/>
            <person name="Dvorak J."/>
        </authorList>
    </citation>
    <scope>NUCLEOTIDE SEQUENCE [LARGE SCALE GENOMIC DNA]</scope>
    <source>
        <strain evidence="2">cv. AL8/78</strain>
    </source>
</reference>
<evidence type="ECO:0000313" key="2">
    <source>
        <dbReference type="EnsemblPlants" id="AET2Gv20315000.3"/>
    </source>
</evidence>
<proteinExistence type="predicted"/>
<dbReference type="AlphaFoldDB" id="A0A453AZQ4"/>
<feature type="compositionally biased region" description="Polar residues" evidence="1">
    <location>
        <begin position="19"/>
        <end position="29"/>
    </location>
</feature>
<reference evidence="3" key="2">
    <citation type="journal article" date="2017" name="Nat. Plants">
        <title>The Aegilops tauschii genome reveals multiple impacts of transposons.</title>
        <authorList>
            <person name="Zhao G."/>
            <person name="Zou C."/>
            <person name="Li K."/>
            <person name="Wang K."/>
            <person name="Li T."/>
            <person name="Gao L."/>
            <person name="Zhang X."/>
            <person name="Wang H."/>
            <person name="Yang Z."/>
            <person name="Liu X."/>
            <person name="Jiang W."/>
            <person name="Mao L."/>
            <person name="Kong X."/>
            <person name="Jiao Y."/>
            <person name="Jia J."/>
        </authorList>
    </citation>
    <scope>NUCLEOTIDE SEQUENCE [LARGE SCALE GENOMIC DNA]</scope>
    <source>
        <strain evidence="3">cv. AL8/78</strain>
    </source>
</reference>
<name>A0A453AZQ4_AEGTS</name>
<protein>
    <submittedName>
        <fullName evidence="2">Uncharacterized protein</fullName>
    </submittedName>
</protein>
<feature type="region of interest" description="Disordered" evidence="1">
    <location>
        <begin position="1"/>
        <end position="34"/>
    </location>
</feature>
<dbReference type="EnsemblPlants" id="AET2Gv20315000.3">
    <property type="protein sequence ID" value="AET2Gv20315000.3"/>
    <property type="gene ID" value="AET2Gv20315000"/>
</dbReference>
<keyword evidence="3" id="KW-1185">Reference proteome</keyword>
<evidence type="ECO:0000256" key="1">
    <source>
        <dbReference type="SAM" id="MobiDB-lite"/>
    </source>
</evidence>
<reference evidence="2" key="4">
    <citation type="submission" date="2019-03" db="UniProtKB">
        <authorList>
            <consortium name="EnsemblPlants"/>
        </authorList>
    </citation>
    <scope>IDENTIFICATION</scope>
</reference>
<reference evidence="2" key="3">
    <citation type="journal article" date="2017" name="Nature">
        <title>Genome sequence of the progenitor of the wheat D genome Aegilops tauschii.</title>
        <authorList>
            <person name="Luo M.C."/>
            <person name="Gu Y.Q."/>
            <person name="Puiu D."/>
            <person name="Wang H."/>
            <person name="Twardziok S.O."/>
            <person name="Deal K.R."/>
            <person name="Huo N."/>
            <person name="Zhu T."/>
            <person name="Wang L."/>
            <person name="Wang Y."/>
            <person name="McGuire P.E."/>
            <person name="Liu S."/>
            <person name="Long H."/>
            <person name="Ramasamy R.K."/>
            <person name="Rodriguez J.C."/>
            <person name="Van S.L."/>
            <person name="Yuan L."/>
            <person name="Wang Z."/>
            <person name="Xia Z."/>
            <person name="Xiao L."/>
            <person name="Anderson O.D."/>
            <person name="Ouyang S."/>
            <person name="Liang Y."/>
            <person name="Zimin A.V."/>
            <person name="Pertea G."/>
            <person name="Qi P."/>
            <person name="Bennetzen J.L."/>
            <person name="Dai X."/>
            <person name="Dawson M.W."/>
            <person name="Muller H.G."/>
            <person name="Kugler K."/>
            <person name="Rivarola-Duarte L."/>
            <person name="Spannagl M."/>
            <person name="Mayer K.F.X."/>
            <person name="Lu F.H."/>
            <person name="Bevan M.W."/>
            <person name="Leroy P."/>
            <person name="Li P."/>
            <person name="You F.M."/>
            <person name="Sun Q."/>
            <person name="Liu Z."/>
            <person name="Lyons E."/>
            <person name="Wicker T."/>
            <person name="Salzberg S.L."/>
            <person name="Devos K.M."/>
            <person name="Dvorak J."/>
        </authorList>
    </citation>
    <scope>NUCLEOTIDE SEQUENCE [LARGE SCALE GENOMIC DNA]</scope>
    <source>
        <strain evidence="2">cv. AL8/78</strain>
    </source>
</reference>
<dbReference type="Gramene" id="AET2Gv20315000.3">
    <property type="protein sequence ID" value="AET2Gv20315000.3"/>
    <property type="gene ID" value="AET2Gv20315000"/>
</dbReference>